<feature type="transmembrane region" description="Helical" evidence="11">
    <location>
        <begin position="151"/>
        <end position="171"/>
    </location>
</feature>
<dbReference type="InterPro" id="IPR027256">
    <property type="entry name" value="P-typ_ATPase_IB"/>
</dbReference>
<comment type="subcellular location">
    <subcellularLocation>
        <location evidence="1">Cell membrane</location>
        <topology evidence="1">Multi-pass membrane protein</topology>
    </subcellularLocation>
</comment>
<dbReference type="PRINTS" id="PR00119">
    <property type="entry name" value="CATATPASE"/>
</dbReference>
<feature type="transmembrane region" description="Helical" evidence="11">
    <location>
        <begin position="771"/>
        <end position="789"/>
    </location>
</feature>
<evidence type="ECO:0000259" key="13">
    <source>
        <dbReference type="PROSITE" id="PS50846"/>
    </source>
</evidence>
<evidence type="ECO:0000256" key="6">
    <source>
        <dbReference type="ARBA" id="ARBA00022741"/>
    </source>
</evidence>
<evidence type="ECO:0000256" key="8">
    <source>
        <dbReference type="ARBA" id="ARBA00022967"/>
    </source>
</evidence>
<dbReference type="GO" id="GO:0043682">
    <property type="term" value="F:P-type divalent copper transporter activity"/>
    <property type="evidence" value="ECO:0007669"/>
    <property type="project" value="TreeGrafter"/>
</dbReference>
<dbReference type="InterPro" id="IPR023299">
    <property type="entry name" value="ATPase_P-typ_cyto_dom_N"/>
</dbReference>
<dbReference type="Pfam" id="PF00702">
    <property type="entry name" value="Hydrolase"/>
    <property type="match status" value="1"/>
</dbReference>
<dbReference type="PROSITE" id="PS50846">
    <property type="entry name" value="HMA_2"/>
    <property type="match status" value="1"/>
</dbReference>
<dbReference type="SFLD" id="SFLDG00002">
    <property type="entry name" value="C1.7:_P-type_atpase_like"/>
    <property type="match status" value="1"/>
</dbReference>
<dbReference type="InterPro" id="IPR036412">
    <property type="entry name" value="HAD-like_sf"/>
</dbReference>
<comment type="similarity">
    <text evidence="2 11">Belongs to the cation transport ATPase (P-type) (TC 3.A.3) family. Type IB subfamily.</text>
</comment>
<feature type="transmembrane region" description="Helical" evidence="11">
    <location>
        <begin position="176"/>
        <end position="196"/>
    </location>
</feature>
<evidence type="ECO:0000256" key="2">
    <source>
        <dbReference type="ARBA" id="ARBA00006024"/>
    </source>
</evidence>
<dbReference type="NCBIfam" id="TIGR01525">
    <property type="entry name" value="ATPase-IB_hvy"/>
    <property type="match status" value="1"/>
</dbReference>
<dbReference type="EC" id="3.6.3.-" evidence="14"/>
<gene>
    <name evidence="14" type="ordered locus">ACP_1199</name>
</gene>
<evidence type="ECO:0000256" key="12">
    <source>
        <dbReference type="SAM" id="MobiDB-lite"/>
    </source>
</evidence>
<dbReference type="PROSITE" id="PS00154">
    <property type="entry name" value="ATPASE_E1_E2"/>
    <property type="match status" value="1"/>
</dbReference>
<dbReference type="Gene3D" id="3.30.70.100">
    <property type="match status" value="1"/>
</dbReference>
<evidence type="ECO:0000256" key="3">
    <source>
        <dbReference type="ARBA" id="ARBA00022475"/>
    </source>
</evidence>
<reference evidence="14 15" key="1">
    <citation type="journal article" date="2009" name="Appl. Environ. Microbiol.">
        <title>Three genomes from the phylum Acidobacteria provide insight into the lifestyles of these microorganisms in soils.</title>
        <authorList>
            <person name="Ward N.L."/>
            <person name="Challacombe J.F."/>
            <person name="Janssen P.H."/>
            <person name="Henrissat B."/>
            <person name="Coutinho P.M."/>
            <person name="Wu M."/>
            <person name="Xie G."/>
            <person name="Haft D.H."/>
            <person name="Sait M."/>
            <person name="Badger J."/>
            <person name="Barabote R.D."/>
            <person name="Bradley B."/>
            <person name="Brettin T.S."/>
            <person name="Brinkac L.M."/>
            <person name="Bruce D."/>
            <person name="Creasy T."/>
            <person name="Daugherty S.C."/>
            <person name="Davidsen T.M."/>
            <person name="DeBoy R.T."/>
            <person name="Detter J.C."/>
            <person name="Dodson R.J."/>
            <person name="Durkin A.S."/>
            <person name="Ganapathy A."/>
            <person name="Gwinn-Giglio M."/>
            <person name="Han C.S."/>
            <person name="Khouri H."/>
            <person name="Kiss H."/>
            <person name="Kothari S.P."/>
            <person name="Madupu R."/>
            <person name="Nelson K.E."/>
            <person name="Nelson W.C."/>
            <person name="Paulsen I."/>
            <person name="Penn K."/>
            <person name="Ren Q."/>
            <person name="Rosovitz M.J."/>
            <person name="Selengut J.D."/>
            <person name="Shrivastava S."/>
            <person name="Sullivan S.A."/>
            <person name="Tapia R."/>
            <person name="Thompson L.S."/>
            <person name="Watkins K.L."/>
            <person name="Yang Q."/>
            <person name="Yu C."/>
            <person name="Zafar N."/>
            <person name="Zhou L."/>
            <person name="Kuske C.R."/>
        </authorList>
    </citation>
    <scope>NUCLEOTIDE SEQUENCE [LARGE SCALE GENOMIC DNA]</scope>
    <source>
        <strain evidence="15">ATCC 51196 / DSM 11244 / BCRC 80197 / JCM 7670 / NBRC 15755 / NCIMB 13165 / 161</strain>
    </source>
</reference>
<dbReference type="CDD" id="cd00371">
    <property type="entry name" value="HMA"/>
    <property type="match status" value="1"/>
</dbReference>
<dbReference type="NCBIfam" id="TIGR01511">
    <property type="entry name" value="ATPase-IB1_Cu"/>
    <property type="match status" value="1"/>
</dbReference>
<dbReference type="InterPro" id="IPR023298">
    <property type="entry name" value="ATPase_P-typ_TM_dom_sf"/>
</dbReference>
<keyword evidence="5 11" id="KW-0479">Metal-binding</keyword>
<dbReference type="InterPro" id="IPR044492">
    <property type="entry name" value="P_typ_ATPase_HD_dom"/>
</dbReference>
<feature type="transmembrane region" description="Helical" evidence="11">
    <location>
        <begin position="268"/>
        <end position="292"/>
    </location>
</feature>
<keyword evidence="15" id="KW-1185">Reference proteome</keyword>
<dbReference type="InParanoid" id="C1F4S8"/>
<dbReference type="PANTHER" id="PTHR43520:SF8">
    <property type="entry name" value="P-TYPE CU(+) TRANSPORTER"/>
    <property type="match status" value="1"/>
</dbReference>
<dbReference type="InterPro" id="IPR036163">
    <property type="entry name" value="HMA_dom_sf"/>
</dbReference>
<evidence type="ECO:0000313" key="14">
    <source>
        <dbReference type="EMBL" id="ACO32456.1"/>
    </source>
</evidence>
<evidence type="ECO:0000256" key="10">
    <source>
        <dbReference type="ARBA" id="ARBA00023136"/>
    </source>
</evidence>
<evidence type="ECO:0000256" key="9">
    <source>
        <dbReference type="ARBA" id="ARBA00022989"/>
    </source>
</evidence>
<dbReference type="STRING" id="240015.ACP_1199"/>
<proteinExistence type="inferred from homology"/>
<dbReference type="PANTHER" id="PTHR43520">
    <property type="entry name" value="ATP7, ISOFORM B"/>
    <property type="match status" value="1"/>
</dbReference>
<feature type="transmembrane region" description="Helical" evidence="11">
    <location>
        <begin position="128"/>
        <end position="145"/>
    </location>
</feature>
<feature type="domain" description="HMA" evidence="13">
    <location>
        <begin position="42"/>
        <end position="108"/>
    </location>
</feature>
<keyword evidence="7 11" id="KW-0067">ATP-binding</keyword>
<keyword evidence="3 11" id="KW-1003">Cell membrane</keyword>
<evidence type="ECO:0000256" key="4">
    <source>
        <dbReference type="ARBA" id="ARBA00022692"/>
    </source>
</evidence>
<dbReference type="AlphaFoldDB" id="C1F4S8"/>
<dbReference type="InterPro" id="IPR023214">
    <property type="entry name" value="HAD_sf"/>
</dbReference>
<dbReference type="RefSeq" id="WP_015896349.1">
    <property type="nucleotide sequence ID" value="NC_012483.1"/>
</dbReference>
<feature type="region of interest" description="Disordered" evidence="12">
    <location>
        <begin position="1"/>
        <end position="26"/>
    </location>
</feature>
<feature type="transmembrane region" description="Helical" evidence="11">
    <location>
        <begin position="242"/>
        <end position="262"/>
    </location>
</feature>
<dbReference type="InterPro" id="IPR008250">
    <property type="entry name" value="ATPase_P-typ_transduc_dom_A_sf"/>
</dbReference>
<keyword evidence="8" id="KW-1278">Translocase</keyword>
<dbReference type="GO" id="GO:0005507">
    <property type="term" value="F:copper ion binding"/>
    <property type="evidence" value="ECO:0007669"/>
    <property type="project" value="TreeGrafter"/>
</dbReference>
<accession>C1F4S8</accession>
<dbReference type="Gene3D" id="3.40.1110.10">
    <property type="entry name" value="Calcium-transporting ATPase, cytoplasmic domain N"/>
    <property type="match status" value="1"/>
</dbReference>
<dbReference type="GO" id="GO:0055070">
    <property type="term" value="P:copper ion homeostasis"/>
    <property type="evidence" value="ECO:0007669"/>
    <property type="project" value="TreeGrafter"/>
</dbReference>
<dbReference type="GO" id="GO:0005524">
    <property type="term" value="F:ATP binding"/>
    <property type="evidence" value="ECO:0007669"/>
    <property type="project" value="UniProtKB-UniRule"/>
</dbReference>
<dbReference type="InterPro" id="IPR001757">
    <property type="entry name" value="P_typ_ATPase"/>
</dbReference>
<evidence type="ECO:0000256" key="1">
    <source>
        <dbReference type="ARBA" id="ARBA00004651"/>
    </source>
</evidence>
<keyword evidence="4 11" id="KW-0812">Transmembrane</keyword>
<evidence type="ECO:0000313" key="15">
    <source>
        <dbReference type="Proteomes" id="UP000002207"/>
    </source>
</evidence>
<dbReference type="GO" id="GO:0005886">
    <property type="term" value="C:plasma membrane"/>
    <property type="evidence" value="ECO:0007669"/>
    <property type="project" value="UniProtKB-SubCell"/>
</dbReference>
<feature type="compositionally biased region" description="Basic residues" evidence="12">
    <location>
        <begin position="1"/>
        <end position="15"/>
    </location>
</feature>
<dbReference type="eggNOG" id="COG2217">
    <property type="taxonomic scope" value="Bacteria"/>
</dbReference>
<dbReference type="Gene3D" id="3.40.50.1000">
    <property type="entry name" value="HAD superfamily/HAD-like"/>
    <property type="match status" value="1"/>
</dbReference>
<dbReference type="FunFam" id="2.70.150.10:FF:000020">
    <property type="entry name" value="Copper-exporting P-type ATPase A"/>
    <property type="match status" value="1"/>
</dbReference>
<dbReference type="PROSITE" id="PS01229">
    <property type="entry name" value="COF_2"/>
    <property type="match status" value="1"/>
</dbReference>
<protein>
    <submittedName>
        <fullName evidence="14">Heavy metal translocating P-type ATPase</fullName>
        <ecNumber evidence="14">3.6.3.-</ecNumber>
    </submittedName>
</protein>
<keyword evidence="9 11" id="KW-1133">Transmembrane helix</keyword>
<evidence type="ECO:0000256" key="7">
    <source>
        <dbReference type="ARBA" id="ARBA00022840"/>
    </source>
</evidence>
<dbReference type="InterPro" id="IPR006121">
    <property type="entry name" value="HMA_dom"/>
</dbReference>
<evidence type="ECO:0000256" key="11">
    <source>
        <dbReference type="RuleBase" id="RU362081"/>
    </source>
</evidence>
<dbReference type="SFLD" id="SFLDS00003">
    <property type="entry name" value="Haloacid_Dehalogenase"/>
    <property type="match status" value="1"/>
</dbReference>
<dbReference type="Pfam" id="PF00403">
    <property type="entry name" value="HMA"/>
    <property type="match status" value="1"/>
</dbReference>
<keyword evidence="6 11" id="KW-0547">Nucleotide-binding</keyword>
<dbReference type="SUPFAM" id="SSF81665">
    <property type="entry name" value="Calcium ATPase, transmembrane domain M"/>
    <property type="match status" value="1"/>
</dbReference>
<dbReference type="InterPro" id="IPR059000">
    <property type="entry name" value="ATPase_P-type_domA"/>
</dbReference>
<dbReference type="OrthoDB" id="211392at2"/>
<keyword evidence="10 11" id="KW-0472">Membrane</keyword>
<name>C1F4S8_ACIC5</name>
<feature type="transmembrane region" description="Helical" evidence="11">
    <location>
        <begin position="456"/>
        <end position="475"/>
    </location>
</feature>
<dbReference type="KEGG" id="aca:ACP_1199"/>
<dbReference type="InterPro" id="IPR018303">
    <property type="entry name" value="ATPase_P-typ_P_site"/>
</dbReference>
<dbReference type="GO" id="GO:0060003">
    <property type="term" value="P:copper ion export"/>
    <property type="evidence" value="ECO:0007669"/>
    <property type="project" value="UniProtKB-ARBA"/>
</dbReference>
<dbReference type="SUPFAM" id="SSF81653">
    <property type="entry name" value="Calcium ATPase, transduction domain A"/>
    <property type="match status" value="1"/>
</dbReference>
<dbReference type="GO" id="GO:0016887">
    <property type="term" value="F:ATP hydrolysis activity"/>
    <property type="evidence" value="ECO:0007669"/>
    <property type="project" value="InterPro"/>
</dbReference>
<organism evidence="14 15">
    <name type="scientific">Acidobacterium capsulatum (strain ATCC 51196 / DSM 11244 / BCRC 80197 / JCM 7670 / NBRC 15755 / NCIMB 13165 / 161)</name>
    <dbReference type="NCBI Taxonomy" id="240015"/>
    <lineage>
        <taxon>Bacteria</taxon>
        <taxon>Pseudomonadati</taxon>
        <taxon>Acidobacteriota</taxon>
        <taxon>Terriglobia</taxon>
        <taxon>Terriglobales</taxon>
        <taxon>Acidobacteriaceae</taxon>
        <taxon>Acidobacterium</taxon>
    </lineage>
</organism>
<dbReference type="Pfam" id="PF00122">
    <property type="entry name" value="E1-E2_ATPase"/>
    <property type="match status" value="1"/>
</dbReference>
<dbReference type="FunFam" id="3.30.70.100:FF:000001">
    <property type="entry name" value="ATPase copper transporting beta"/>
    <property type="match status" value="1"/>
</dbReference>
<keyword evidence="14" id="KW-0378">Hydrolase</keyword>
<sequence>MPQTNRRHNVSKKRGGIVTQSEAVERAVKPWSDEPAADSGLRRVRAHIGGLHCSLCTGTIEQALGGRSGVHKVAVSLTHEQALVEYDPAKVHAEDLMRTLTDIGYTLSDPRKVEPFLEQERALTRERNRFLTALLFSLGSIALIVRPESIWGLGLAAFVTVSLIAFGFAVLRQLGVWRAIGGGVALAIPGGLLFALREQGKLGGLAPWLALLFAIVMIFGLGGHIFRMAAQALRRGILNQHVLVQLGAFAGLAGGIIGLVLRRPDYPTAPFFAVSVMVLTYHIFSEWLSLIVKTRSSQAVKKLLDLQPETAHLLRDTGEETVPVELVRIGDRVRIRPGERIPVDGDIMEGHSWVDESLITGEPVPIEKQFGGKVSGGSINGSGTLLVRVTAVGEQSFLQKVIRSVEDARALKPGLLHIVDRVLRVYTPTVLGIAMLAFIVWTIGPVLAGHHLNLERAVFAALSVLVMGYPCAVGISAPLSIVRGAGEAAEQGVLMRTGEAFQALRRVTTVIFDKTGTLTVGKPTVLEIETNGIDEEELLELAAGAESSSEHPLARAIVDAAYDRHLAIPKIENFQSIAGQGVKAGLLDSNGSTYRLFVGSPTFLREQGIEIRLMNESIARLERLGRTVVGVAREQRIVGLLALDDALRPDARETIDRLKSSGIGIVLLTGDNSRAAKHIAREAGIDEVYAEVLPGDKAETVRRIQNDKRTRVAMVGDGINDAPALMQADVGIAMGNGTDIAIEAADIVLLNTRLTGVLTAYEISRHSYRKMLQNITLAFLFNGIGIPVAATGLIYPVWAMVAMAASVTTIFINSLQGRSGLFFGAISGVGHADAA</sequence>
<dbReference type="EMBL" id="CP001472">
    <property type="protein sequence ID" value="ACO32456.1"/>
    <property type="molecule type" value="Genomic_DNA"/>
</dbReference>
<dbReference type="SUPFAM" id="SSF56784">
    <property type="entry name" value="HAD-like"/>
    <property type="match status" value="1"/>
</dbReference>
<feature type="transmembrane region" description="Helical" evidence="11">
    <location>
        <begin position="208"/>
        <end position="230"/>
    </location>
</feature>
<dbReference type="SUPFAM" id="SSF55008">
    <property type="entry name" value="HMA, heavy metal-associated domain"/>
    <property type="match status" value="1"/>
</dbReference>
<dbReference type="SFLD" id="SFLDF00027">
    <property type="entry name" value="p-type_atpase"/>
    <property type="match status" value="1"/>
</dbReference>
<dbReference type="HOGENOM" id="CLU_001771_0_3_0"/>
<evidence type="ECO:0000256" key="5">
    <source>
        <dbReference type="ARBA" id="ARBA00022723"/>
    </source>
</evidence>
<feature type="transmembrane region" description="Helical" evidence="11">
    <location>
        <begin position="425"/>
        <end position="444"/>
    </location>
</feature>
<dbReference type="NCBIfam" id="TIGR01494">
    <property type="entry name" value="ATPase_P-type"/>
    <property type="match status" value="1"/>
</dbReference>
<dbReference type="Gene3D" id="2.70.150.10">
    <property type="entry name" value="Calcium-transporting ATPase, cytoplasmic transduction domain A"/>
    <property type="match status" value="1"/>
</dbReference>
<dbReference type="Proteomes" id="UP000002207">
    <property type="component" value="Chromosome"/>
</dbReference>